<dbReference type="PATRIC" id="fig|1299334.3.peg.1659"/>
<dbReference type="AlphaFoldDB" id="X8DLP4"/>
<comment type="caution">
    <text evidence="1">The sequence shown here is derived from an EMBL/GenBank/DDBJ whole genome shotgun (WGS) entry which is preliminary data.</text>
</comment>
<name>X8DLP4_MYCXE</name>
<sequence>MAQIAGVEVTVDHFDVATTKVFIEFHWPATNTVPVSPDAASLRSSGGSGPRRRLLVYRQFQGGRDVVGSCEGDHAELGRSVANY</sequence>
<reference evidence="1" key="1">
    <citation type="submission" date="2014-01" db="EMBL/GenBank/DDBJ databases">
        <authorList>
            <person name="Brown-Elliot B."/>
            <person name="Wallace R."/>
            <person name="Lenaerts A."/>
            <person name="Ordway D."/>
            <person name="DeGroote M.A."/>
            <person name="Parker T."/>
            <person name="Sizemore C."/>
            <person name="Tallon L.J."/>
            <person name="Sadzewicz L.K."/>
            <person name="Sengamalay N."/>
            <person name="Fraser C.M."/>
            <person name="Hine E."/>
            <person name="Shefchek K.A."/>
            <person name="Das S.P."/>
            <person name="Tettelin H."/>
        </authorList>
    </citation>
    <scope>NUCLEOTIDE SEQUENCE [LARGE SCALE GENOMIC DNA]</scope>
    <source>
        <strain evidence="1">4042</strain>
    </source>
</reference>
<gene>
    <name evidence="1" type="ORF">I553_2164</name>
</gene>
<accession>X8DLP4</accession>
<evidence type="ECO:0000313" key="1">
    <source>
        <dbReference type="EMBL" id="EUA68976.1"/>
    </source>
</evidence>
<dbReference type="EMBL" id="JAOB01000013">
    <property type="protein sequence ID" value="EUA68976.1"/>
    <property type="molecule type" value="Genomic_DNA"/>
</dbReference>
<proteinExistence type="predicted"/>
<organism evidence="1">
    <name type="scientific">Mycobacterium xenopi 4042</name>
    <dbReference type="NCBI Taxonomy" id="1299334"/>
    <lineage>
        <taxon>Bacteria</taxon>
        <taxon>Bacillati</taxon>
        <taxon>Actinomycetota</taxon>
        <taxon>Actinomycetes</taxon>
        <taxon>Mycobacteriales</taxon>
        <taxon>Mycobacteriaceae</taxon>
        <taxon>Mycobacterium</taxon>
    </lineage>
</organism>
<protein>
    <submittedName>
        <fullName evidence="1">Uncharacterized protein</fullName>
    </submittedName>
</protein>